<name>A0A225N3B2_9BURK</name>
<evidence type="ECO:0000313" key="9">
    <source>
        <dbReference type="Proteomes" id="UP000214603"/>
    </source>
</evidence>
<dbReference type="FunFam" id="2.40.420.20:FF:000001">
    <property type="entry name" value="Efflux RND transporter periplasmic adaptor subunit"/>
    <property type="match status" value="1"/>
</dbReference>
<dbReference type="EMBL" id="NJIH01000002">
    <property type="protein sequence ID" value="OWT65519.1"/>
    <property type="molecule type" value="Genomic_DNA"/>
</dbReference>
<dbReference type="GO" id="GO:0022857">
    <property type="term" value="F:transmembrane transporter activity"/>
    <property type="evidence" value="ECO:0007669"/>
    <property type="project" value="InterPro"/>
</dbReference>
<dbReference type="Gene3D" id="2.40.50.100">
    <property type="match status" value="1"/>
</dbReference>
<feature type="region of interest" description="Disordered" evidence="3">
    <location>
        <begin position="374"/>
        <end position="417"/>
    </location>
</feature>
<dbReference type="AlphaFoldDB" id="A0A225N3B2"/>
<dbReference type="InterPro" id="IPR058624">
    <property type="entry name" value="MdtA-like_HH"/>
</dbReference>
<evidence type="ECO:0000313" key="8">
    <source>
        <dbReference type="EMBL" id="OWT65519.1"/>
    </source>
</evidence>
<feature type="domain" description="Multidrug resistance protein MdtA-like beta-barrel" evidence="6">
    <location>
        <begin position="215"/>
        <end position="304"/>
    </location>
</feature>
<feature type="domain" description="Multidrug resistance protein MdtA-like C-terminal permuted SH3" evidence="7">
    <location>
        <begin position="308"/>
        <end position="369"/>
    </location>
</feature>
<dbReference type="Pfam" id="PF25876">
    <property type="entry name" value="HH_MFP_RND"/>
    <property type="match status" value="1"/>
</dbReference>
<dbReference type="Pfam" id="PF25917">
    <property type="entry name" value="BSH_RND"/>
    <property type="match status" value="1"/>
</dbReference>
<dbReference type="Pfam" id="PF25944">
    <property type="entry name" value="Beta-barrel_RND"/>
    <property type="match status" value="1"/>
</dbReference>
<gene>
    <name evidence="8" type="ORF">CEY11_01880</name>
</gene>
<proteinExistence type="inferred from homology"/>
<comment type="caution">
    <text evidence="8">The sequence shown here is derived from an EMBL/GenBank/DDBJ whole genome shotgun (WGS) entry which is preliminary data.</text>
</comment>
<evidence type="ECO:0000256" key="3">
    <source>
        <dbReference type="SAM" id="MobiDB-lite"/>
    </source>
</evidence>
<protein>
    <submittedName>
        <fullName evidence="8">Efflux transporter periplasmic adaptor subunit</fullName>
    </submittedName>
</protein>
<dbReference type="Proteomes" id="UP000214603">
    <property type="component" value="Unassembled WGS sequence"/>
</dbReference>
<evidence type="ECO:0000259" key="5">
    <source>
        <dbReference type="Pfam" id="PF25917"/>
    </source>
</evidence>
<comment type="subcellular location">
    <subcellularLocation>
        <location evidence="1">Cell envelope</location>
    </subcellularLocation>
</comment>
<sequence length="417" mass="43734">MPIVHPSLRRKARVAVISSIIALALAGCGEKPKPAEGGMKVPVSVVTVQPQHTAIYTELPGRVEAIKDAEIRARVNGIVTQVAFTQGSDVKEGDLLFTIDPAPYKAARDQADAQLKKAQADARSARLLAQRYAQLIKVNAISRQDYDNALAQAGQANAAVAAAQASLESADIDLGYTRVVSPISGRIGKSLVTEGALVSASSATQLATVQELDRVYVDFSQSTTDLSRLRRALASGELKQTSSGRAKAEVVLEDGTLYDHSGELLFSGVTVDPNTGQVNLRAVFPNPDKILLPGMYVQARIEEGVDQQALLVPQQALQRTAEGLSALYVVKDGKAAQIMVQVGPEVKGKSVIYKGLHAGDVVVVEGFQKIRPGAPVQPMPWNQGKPQGAAPAAAGPDAHKAPAATDKPAAAPSGAKG</sequence>
<dbReference type="InterPro" id="IPR058625">
    <property type="entry name" value="MdtA-like_BSH"/>
</dbReference>
<dbReference type="Gene3D" id="2.40.420.20">
    <property type="match status" value="1"/>
</dbReference>
<evidence type="ECO:0000256" key="1">
    <source>
        <dbReference type="ARBA" id="ARBA00004196"/>
    </source>
</evidence>
<dbReference type="InterPro" id="IPR058627">
    <property type="entry name" value="MdtA-like_C"/>
</dbReference>
<accession>A0A225N3B2</accession>
<evidence type="ECO:0000259" key="4">
    <source>
        <dbReference type="Pfam" id="PF25876"/>
    </source>
</evidence>
<evidence type="ECO:0000259" key="7">
    <source>
        <dbReference type="Pfam" id="PF25967"/>
    </source>
</evidence>
<dbReference type="NCBIfam" id="TIGR01730">
    <property type="entry name" value="RND_mfp"/>
    <property type="match status" value="1"/>
</dbReference>
<dbReference type="InterPro" id="IPR006143">
    <property type="entry name" value="RND_pump_MFP"/>
</dbReference>
<comment type="similarity">
    <text evidence="2">Belongs to the membrane fusion protein (MFP) (TC 8.A.1) family.</text>
</comment>
<evidence type="ECO:0000256" key="2">
    <source>
        <dbReference type="ARBA" id="ARBA00009477"/>
    </source>
</evidence>
<dbReference type="PANTHER" id="PTHR30158">
    <property type="entry name" value="ACRA/E-RELATED COMPONENT OF DRUG EFFLUX TRANSPORTER"/>
    <property type="match status" value="1"/>
</dbReference>
<dbReference type="GO" id="GO:0005886">
    <property type="term" value="C:plasma membrane"/>
    <property type="evidence" value="ECO:0007669"/>
    <property type="project" value="TreeGrafter"/>
</dbReference>
<keyword evidence="9" id="KW-1185">Reference proteome</keyword>
<feature type="compositionally biased region" description="Low complexity" evidence="3">
    <location>
        <begin position="383"/>
        <end position="417"/>
    </location>
</feature>
<feature type="domain" description="Multidrug resistance protein MdtA-like barrel-sandwich hybrid" evidence="5">
    <location>
        <begin position="68"/>
        <end position="210"/>
    </location>
</feature>
<dbReference type="PANTHER" id="PTHR30158:SF3">
    <property type="entry name" value="MULTIDRUG EFFLUX PUMP SUBUNIT ACRA-RELATED"/>
    <property type="match status" value="1"/>
</dbReference>
<dbReference type="GO" id="GO:0030313">
    <property type="term" value="C:cell envelope"/>
    <property type="evidence" value="ECO:0007669"/>
    <property type="project" value="UniProtKB-SubCell"/>
</dbReference>
<organism evidence="8 9">
    <name type="scientific">Candidimonas nitroreducens</name>
    <dbReference type="NCBI Taxonomy" id="683354"/>
    <lineage>
        <taxon>Bacteria</taxon>
        <taxon>Pseudomonadati</taxon>
        <taxon>Pseudomonadota</taxon>
        <taxon>Betaproteobacteria</taxon>
        <taxon>Burkholderiales</taxon>
        <taxon>Alcaligenaceae</taxon>
        <taxon>Candidimonas</taxon>
    </lineage>
</organism>
<dbReference type="SUPFAM" id="SSF111369">
    <property type="entry name" value="HlyD-like secretion proteins"/>
    <property type="match status" value="1"/>
</dbReference>
<dbReference type="Pfam" id="PF25967">
    <property type="entry name" value="RND-MFP_C"/>
    <property type="match status" value="1"/>
</dbReference>
<dbReference type="GO" id="GO:0046677">
    <property type="term" value="P:response to antibiotic"/>
    <property type="evidence" value="ECO:0007669"/>
    <property type="project" value="TreeGrafter"/>
</dbReference>
<evidence type="ECO:0000259" key="6">
    <source>
        <dbReference type="Pfam" id="PF25944"/>
    </source>
</evidence>
<dbReference type="OrthoDB" id="9783047at2"/>
<dbReference type="Gene3D" id="1.10.287.470">
    <property type="entry name" value="Helix hairpin bin"/>
    <property type="match status" value="1"/>
</dbReference>
<feature type="domain" description="Multidrug resistance protein MdtA-like alpha-helical hairpin" evidence="4">
    <location>
        <begin position="109"/>
        <end position="177"/>
    </location>
</feature>
<dbReference type="Gene3D" id="2.40.30.170">
    <property type="match status" value="1"/>
</dbReference>
<dbReference type="InterPro" id="IPR058626">
    <property type="entry name" value="MdtA-like_b-barrel"/>
</dbReference>
<reference evidence="9" key="1">
    <citation type="submission" date="2017-06" db="EMBL/GenBank/DDBJ databases">
        <title>Herbaspirillum phytohormonus sp. nov., isolated from the root nodule of Robinia pseudoacacia in lead-zinc mine.</title>
        <authorList>
            <person name="Fan M."/>
            <person name="Lin Y."/>
        </authorList>
    </citation>
    <scope>NUCLEOTIDE SEQUENCE [LARGE SCALE GENOMIC DNA]</scope>
    <source>
        <strain evidence="9">SC-089</strain>
    </source>
</reference>